<name>A0ABD0UYR1_DENTH</name>
<proteinExistence type="predicted"/>
<accession>A0ABD0UYR1</accession>
<evidence type="ECO:0000313" key="1">
    <source>
        <dbReference type="EMBL" id="KAL0917920.1"/>
    </source>
</evidence>
<gene>
    <name evidence="1" type="ORF">M5K25_013029</name>
</gene>
<reference evidence="1 2" key="1">
    <citation type="journal article" date="2024" name="Plant Biotechnol. J.">
        <title>Dendrobium thyrsiflorum genome and its molecular insights into genes involved in important horticultural traits.</title>
        <authorList>
            <person name="Chen B."/>
            <person name="Wang J.Y."/>
            <person name="Zheng P.J."/>
            <person name="Li K.L."/>
            <person name="Liang Y.M."/>
            <person name="Chen X.F."/>
            <person name="Zhang C."/>
            <person name="Zhao X."/>
            <person name="He X."/>
            <person name="Zhang G.Q."/>
            <person name="Liu Z.J."/>
            <person name="Xu Q."/>
        </authorList>
    </citation>
    <scope>NUCLEOTIDE SEQUENCE [LARGE SCALE GENOMIC DNA]</scope>
    <source>
        <strain evidence="1">GZMU011</strain>
    </source>
</reference>
<dbReference type="AlphaFoldDB" id="A0ABD0UYR1"/>
<evidence type="ECO:0000313" key="2">
    <source>
        <dbReference type="Proteomes" id="UP001552299"/>
    </source>
</evidence>
<dbReference type="Proteomes" id="UP001552299">
    <property type="component" value="Unassembled WGS sequence"/>
</dbReference>
<comment type="caution">
    <text evidence="1">The sequence shown here is derived from an EMBL/GenBank/DDBJ whole genome shotgun (WGS) entry which is preliminary data.</text>
</comment>
<protein>
    <submittedName>
        <fullName evidence="1">Uncharacterized protein</fullName>
    </submittedName>
</protein>
<dbReference type="EMBL" id="JANQDX010000010">
    <property type="protein sequence ID" value="KAL0917920.1"/>
    <property type="molecule type" value="Genomic_DNA"/>
</dbReference>
<sequence>MREVTVRHRIAELRDLSGIFDRDNGWGSGSTGILANFLLELTWRSTNIYKIAAKPPGLKGLGHNRLPMVTFDGETIGVVPFGGEITGPLFIENFSSTLTSPPFKGNPKSWAFSPRYEERVWLVSDDIASMILQLPPCYEERV</sequence>
<organism evidence="1 2">
    <name type="scientific">Dendrobium thyrsiflorum</name>
    <name type="common">Pinecone-like raceme dendrobium</name>
    <name type="synonym">Orchid</name>
    <dbReference type="NCBI Taxonomy" id="117978"/>
    <lineage>
        <taxon>Eukaryota</taxon>
        <taxon>Viridiplantae</taxon>
        <taxon>Streptophyta</taxon>
        <taxon>Embryophyta</taxon>
        <taxon>Tracheophyta</taxon>
        <taxon>Spermatophyta</taxon>
        <taxon>Magnoliopsida</taxon>
        <taxon>Liliopsida</taxon>
        <taxon>Asparagales</taxon>
        <taxon>Orchidaceae</taxon>
        <taxon>Epidendroideae</taxon>
        <taxon>Malaxideae</taxon>
        <taxon>Dendrobiinae</taxon>
        <taxon>Dendrobium</taxon>
    </lineage>
</organism>
<keyword evidence="2" id="KW-1185">Reference proteome</keyword>